<reference evidence="8 9" key="1">
    <citation type="submission" date="2019-11" db="EMBL/GenBank/DDBJ databases">
        <title>Comparative genomics of hydrocarbon-degrading Desulfosarcina strains.</title>
        <authorList>
            <person name="Watanabe M."/>
            <person name="Kojima H."/>
            <person name="Fukui M."/>
        </authorList>
    </citation>
    <scope>NUCLEOTIDE SEQUENCE [LARGE SCALE GENOMIC DNA]</scope>
    <source>
        <strain evidence="8 9">28bB2T</strain>
    </source>
</reference>
<dbReference type="InterPro" id="IPR036097">
    <property type="entry name" value="HisK_dim/P_sf"/>
</dbReference>
<dbReference type="Proteomes" id="UP000425960">
    <property type="component" value="Chromosome"/>
</dbReference>
<dbReference type="SUPFAM" id="SSF47384">
    <property type="entry name" value="Homodimeric domain of signal transducing histidine kinase"/>
    <property type="match status" value="1"/>
</dbReference>
<feature type="domain" description="PAC" evidence="7">
    <location>
        <begin position="207"/>
        <end position="259"/>
    </location>
</feature>
<name>A0A5K7ZKX3_9BACT</name>
<dbReference type="EC" id="2.7.13.3" evidence="2"/>
<dbReference type="SMART" id="SM00388">
    <property type="entry name" value="HisKA"/>
    <property type="match status" value="1"/>
</dbReference>
<accession>A0A5K7ZKX3</accession>
<dbReference type="Gene3D" id="3.30.450.20">
    <property type="entry name" value="PAS domain"/>
    <property type="match status" value="2"/>
</dbReference>
<dbReference type="CDD" id="cd00130">
    <property type="entry name" value="PAS"/>
    <property type="match status" value="1"/>
</dbReference>
<dbReference type="InterPro" id="IPR035965">
    <property type="entry name" value="PAS-like_dom_sf"/>
</dbReference>
<comment type="catalytic activity">
    <reaction evidence="1">
        <text>ATP + protein L-histidine = ADP + protein N-phospho-L-histidine.</text>
        <dbReference type="EC" id="2.7.13.3"/>
    </reaction>
</comment>
<keyword evidence="3" id="KW-0597">Phosphoprotein</keyword>
<dbReference type="Gene3D" id="1.10.287.130">
    <property type="match status" value="1"/>
</dbReference>
<dbReference type="InterPro" id="IPR052162">
    <property type="entry name" value="Sensor_kinase/Photoreceptor"/>
</dbReference>
<dbReference type="SMART" id="SM00086">
    <property type="entry name" value="PAC"/>
    <property type="match status" value="1"/>
</dbReference>
<proteinExistence type="predicted"/>
<dbReference type="EMBL" id="AP021876">
    <property type="protein sequence ID" value="BBO82822.1"/>
    <property type="molecule type" value="Genomic_DNA"/>
</dbReference>
<evidence type="ECO:0000313" key="8">
    <source>
        <dbReference type="EMBL" id="BBO82822.1"/>
    </source>
</evidence>
<feature type="domain" description="PAS" evidence="6">
    <location>
        <begin position="133"/>
        <end position="184"/>
    </location>
</feature>
<dbReference type="InterPro" id="IPR000014">
    <property type="entry name" value="PAS"/>
</dbReference>
<organism evidence="8 9">
    <name type="scientific">Desulfosarcina ovata subsp. sediminis</name>
    <dbReference type="NCBI Taxonomy" id="885957"/>
    <lineage>
        <taxon>Bacteria</taxon>
        <taxon>Pseudomonadati</taxon>
        <taxon>Thermodesulfobacteriota</taxon>
        <taxon>Desulfobacteria</taxon>
        <taxon>Desulfobacterales</taxon>
        <taxon>Desulfosarcinaceae</taxon>
        <taxon>Desulfosarcina</taxon>
    </lineage>
</organism>
<dbReference type="PROSITE" id="PS50113">
    <property type="entry name" value="PAC"/>
    <property type="match status" value="1"/>
</dbReference>
<dbReference type="Pfam" id="PF00512">
    <property type="entry name" value="HisKA"/>
    <property type="match status" value="1"/>
</dbReference>
<dbReference type="CDD" id="cd00082">
    <property type="entry name" value="HisKA"/>
    <property type="match status" value="1"/>
</dbReference>
<dbReference type="InterPro" id="IPR000700">
    <property type="entry name" value="PAS-assoc_C"/>
</dbReference>
<evidence type="ECO:0000256" key="1">
    <source>
        <dbReference type="ARBA" id="ARBA00000085"/>
    </source>
</evidence>
<evidence type="ECO:0000259" key="7">
    <source>
        <dbReference type="PROSITE" id="PS50113"/>
    </source>
</evidence>
<dbReference type="SMART" id="SM00091">
    <property type="entry name" value="PAS"/>
    <property type="match status" value="2"/>
</dbReference>
<dbReference type="InterPro" id="IPR003661">
    <property type="entry name" value="HisK_dim/P_dom"/>
</dbReference>
<evidence type="ECO:0000256" key="3">
    <source>
        <dbReference type="ARBA" id="ARBA00022553"/>
    </source>
</evidence>
<dbReference type="PROSITE" id="PS50112">
    <property type="entry name" value="PAS"/>
    <property type="match status" value="1"/>
</dbReference>
<gene>
    <name evidence="8" type="ORF">DSCO28_33880</name>
</gene>
<dbReference type="SUPFAM" id="SSF55785">
    <property type="entry name" value="PYP-like sensor domain (PAS domain)"/>
    <property type="match status" value="1"/>
</dbReference>
<protein>
    <recommendedName>
        <fullName evidence="2">histidine kinase</fullName>
        <ecNumber evidence="2">2.7.13.3</ecNumber>
    </recommendedName>
</protein>
<keyword evidence="5" id="KW-0418">Kinase</keyword>
<keyword evidence="4" id="KW-0808">Transferase</keyword>
<dbReference type="RefSeq" id="WP_155323180.1">
    <property type="nucleotide sequence ID" value="NZ_AP021876.1"/>
</dbReference>
<sequence length="347" mass="39169">MVDHSGTGRDKYLTLFESLQFPVALLDKDCRIDTMNSAWKNLFRDASHAGAGNDAESRPHTLATWISDDVRGFVSSGRDEDVIEKRVETVAGKRHLSVKLKRMPDVGDTFSGCVIVLDDITRQKKTELALQETTIWLTKMFNALEEAVFIGTSQGMIVNANRAARRIFGYALEDLKNQTTELLHVDHEHFMAFNTRLKEELTKGESTTIEYVARRKNGEVFPVIANVTRLKREDNKTLGIVSILRDISAIKMAEEAARDSERLQGALELAGAVCHDMNQPLMAITGYAELLLMDCCEADPQYPRLKKIMDQVDKVGGITRKLMHVTRYKTKTYLDQQIIDIDQSSDR</sequence>
<dbReference type="KEGG" id="dov:DSCO28_33880"/>
<evidence type="ECO:0000256" key="4">
    <source>
        <dbReference type="ARBA" id="ARBA00022679"/>
    </source>
</evidence>
<evidence type="ECO:0000256" key="2">
    <source>
        <dbReference type="ARBA" id="ARBA00012438"/>
    </source>
</evidence>
<evidence type="ECO:0000259" key="6">
    <source>
        <dbReference type="PROSITE" id="PS50112"/>
    </source>
</evidence>
<dbReference type="NCBIfam" id="TIGR00229">
    <property type="entry name" value="sensory_box"/>
    <property type="match status" value="1"/>
</dbReference>
<dbReference type="PANTHER" id="PTHR43304">
    <property type="entry name" value="PHYTOCHROME-LIKE PROTEIN CPH1"/>
    <property type="match status" value="1"/>
</dbReference>
<dbReference type="InterPro" id="IPR001610">
    <property type="entry name" value="PAC"/>
</dbReference>
<dbReference type="GO" id="GO:0000155">
    <property type="term" value="F:phosphorelay sensor kinase activity"/>
    <property type="evidence" value="ECO:0007669"/>
    <property type="project" value="InterPro"/>
</dbReference>
<dbReference type="PANTHER" id="PTHR43304:SF1">
    <property type="entry name" value="PAC DOMAIN-CONTAINING PROTEIN"/>
    <property type="match status" value="1"/>
</dbReference>
<dbReference type="Pfam" id="PF13426">
    <property type="entry name" value="PAS_9"/>
    <property type="match status" value="1"/>
</dbReference>
<dbReference type="Pfam" id="PF13188">
    <property type="entry name" value="PAS_8"/>
    <property type="match status" value="1"/>
</dbReference>
<evidence type="ECO:0000256" key="5">
    <source>
        <dbReference type="ARBA" id="ARBA00022777"/>
    </source>
</evidence>
<dbReference type="AlphaFoldDB" id="A0A5K7ZKX3"/>
<evidence type="ECO:0000313" key="9">
    <source>
        <dbReference type="Proteomes" id="UP000425960"/>
    </source>
</evidence>